<feature type="domain" description="C5a peptidase/Subtilisin-like protease SBT2-like Fn3-like" evidence="9">
    <location>
        <begin position="624"/>
        <end position="734"/>
    </location>
</feature>
<protein>
    <submittedName>
        <fullName evidence="10">Subtilisin-like serine protease PR1C (Peptidase)</fullName>
    </submittedName>
</protein>
<feature type="domain" description="Peptidase S8/S53" evidence="8">
    <location>
        <begin position="178"/>
        <end position="546"/>
    </location>
</feature>
<feature type="signal peptide" evidence="7">
    <location>
        <begin position="1"/>
        <end position="23"/>
    </location>
</feature>
<comment type="caution">
    <text evidence="6">Lacks conserved residue(s) required for the propagation of feature annotation.</text>
</comment>
<keyword evidence="3 7" id="KW-0732">Signal</keyword>
<evidence type="ECO:0000313" key="10">
    <source>
        <dbReference type="EMBL" id="KZL64688.1"/>
    </source>
</evidence>
<dbReference type="PANTHER" id="PTHR43806">
    <property type="entry name" value="PEPTIDASE S8"/>
    <property type="match status" value="1"/>
</dbReference>
<evidence type="ECO:0000259" key="9">
    <source>
        <dbReference type="Pfam" id="PF06280"/>
    </source>
</evidence>
<evidence type="ECO:0000256" key="1">
    <source>
        <dbReference type="ARBA" id="ARBA00011073"/>
    </source>
</evidence>
<dbReference type="InterPro" id="IPR022398">
    <property type="entry name" value="Peptidase_S8_His-AS"/>
</dbReference>
<organism evidence="10 11">
    <name type="scientific">Colletotrichum tofieldiae</name>
    <dbReference type="NCBI Taxonomy" id="708197"/>
    <lineage>
        <taxon>Eukaryota</taxon>
        <taxon>Fungi</taxon>
        <taxon>Dikarya</taxon>
        <taxon>Ascomycota</taxon>
        <taxon>Pezizomycotina</taxon>
        <taxon>Sordariomycetes</taxon>
        <taxon>Hypocreomycetidae</taxon>
        <taxon>Glomerellales</taxon>
        <taxon>Glomerellaceae</taxon>
        <taxon>Colletotrichum</taxon>
        <taxon>Colletotrichum spaethianum species complex</taxon>
    </lineage>
</organism>
<keyword evidence="5" id="KW-0720">Serine protease</keyword>
<keyword evidence="4" id="KW-0378">Hydrolase</keyword>
<dbReference type="EMBL" id="LFIV01000259">
    <property type="protein sequence ID" value="KZL64688.1"/>
    <property type="molecule type" value="Genomic_DNA"/>
</dbReference>
<dbReference type="GO" id="GO:0006508">
    <property type="term" value="P:proteolysis"/>
    <property type="evidence" value="ECO:0007669"/>
    <property type="project" value="UniProtKB-KW"/>
</dbReference>
<dbReference type="InterPro" id="IPR010435">
    <property type="entry name" value="C5a/SBT2-like_Fn3"/>
</dbReference>
<dbReference type="InterPro" id="IPR015500">
    <property type="entry name" value="Peptidase_S8_subtilisin-rel"/>
</dbReference>
<dbReference type="GO" id="GO:0016020">
    <property type="term" value="C:membrane"/>
    <property type="evidence" value="ECO:0007669"/>
    <property type="project" value="InterPro"/>
</dbReference>
<keyword evidence="11" id="KW-1185">Reference proteome</keyword>
<evidence type="ECO:0000256" key="6">
    <source>
        <dbReference type="PROSITE-ProRule" id="PRU01240"/>
    </source>
</evidence>
<evidence type="ECO:0000256" key="3">
    <source>
        <dbReference type="ARBA" id="ARBA00022729"/>
    </source>
</evidence>
<evidence type="ECO:0000313" key="11">
    <source>
        <dbReference type="Proteomes" id="UP000076552"/>
    </source>
</evidence>
<name>A0A166MI87_9PEZI</name>
<keyword evidence="2 10" id="KW-0645">Protease</keyword>
<sequence>MRSGVPSTLVLTALFVLFSATNADEKKGDPLTDPLHDSDLVDSSSDIVPGAYIVEWETEAQTSASFYRDLGLDIEHRLDLNFRLFKGVSFRVLNASYNGDTEIARRIGEKPEVKGIWPVRTIHMPTSKPITTGKKALADSKRSMPGFEERQDDLVNSDTLTPHIMTQVDKLRAESFTGKGIRIGIVNSGVDYTHPALGGCFGEGCLVSHGWDLTGDNYFPPESPAPDPDPYDDCVGHGTHVAGIIAAQANEMGFTGAAPDVVLGMYRAWGCSGLSTSDILLDGFNGAYEDGSNIISCSAGQYTGWANDPWAIAASRIVAQGVPVIVSPGNSGRSGMFLAASSATGVDVTAVGSVDNGIIPLLLEAGSYNTGNDTADPQPFGLASGAPKYAENITLPLWAVSNDTISPNDACGVLPDDTPNLSSKVVLRLSTQAENIAAKGAKYILFYSQTNTSVESIYVYTNGVADVGTVTPNQGAQWITLLNEGSPINVHIVASDIAEVRYEAVSNNISGDLTSLTTAWGPTWEAVSKPQFTAPGGNILSTWPLNMGGNVDVNPFDCGYLCSSRGTLDPVELRNVISSTSIPRPWFDGVRVHNLLAPVAQQGSGVIQAYDAAHAKTVLSTSQVSFNDSANFVKSHTFSIKNTADEDLSYILGHTKGLTAYTFTAGARSASQFPNPIVDDWAELSFSYSEIIISAGSSAEITVSAIPPQNINVTQLPVYSGFINITASNSESHIIPNPGIAGSLQDVFVFLEGPEFGTYLGYFNNPTPPNTTFTIPKPGTTPPPEGASFPSMIASLLFGTRLARADVVALTETGLPTTAHFGINRLLADGTIVPEGTYKVVFSDLRVFGDHSKKEDWDFVATVPFNIRYLTWARAVMI</sequence>
<dbReference type="PANTHER" id="PTHR43806:SF66">
    <property type="entry name" value="SERIN ENDOPEPTIDASE"/>
    <property type="match status" value="1"/>
</dbReference>
<evidence type="ECO:0000256" key="7">
    <source>
        <dbReference type="SAM" id="SignalP"/>
    </source>
</evidence>
<dbReference type="InterPro" id="IPR050131">
    <property type="entry name" value="Peptidase_S8_subtilisin-like"/>
</dbReference>
<gene>
    <name evidence="10" type="ORF">CT0861_07898</name>
</gene>
<evidence type="ECO:0000256" key="4">
    <source>
        <dbReference type="ARBA" id="ARBA00022801"/>
    </source>
</evidence>
<dbReference type="AlphaFoldDB" id="A0A166MI87"/>
<accession>A0A166MI87</accession>
<evidence type="ECO:0000256" key="5">
    <source>
        <dbReference type="ARBA" id="ARBA00022825"/>
    </source>
</evidence>
<dbReference type="SUPFAM" id="SSF52743">
    <property type="entry name" value="Subtilisin-like"/>
    <property type="match status" value="1"/>
</dbReference>
<proteinExistence type="inferred from homology"/>
<dbReference type="Pfam" id="PF00082">
    <property type="entry name" value="Peptidase_S8"/>
    <property type="match status" value="1"/>
</dbReference>
<dbReference type="PROSITE" id="PS00137">
    <property type="entry name" value="SUBTILASE_HIS"/>
    <property type="match status" value="1"/>
</dbReference>
<comment type="caution">
    <text evidence="10">The sequence shown here is derived from an EMBL/GenBank/DDBJ whole genome shotgun (WGS) entry which is preliminary data.</text>
</comment>
<dbReference type="CDD" id="cd07489">
    <property type="entry name" value="Peptidases_S8_5"/>
    <property type="match status" value="1"/>
</dbReference>
<dbReference type="PROSITE" id="PS51892">
    <property type="entry name" value="SUBTILASE"/>
    <property type="match status" value="1"/>
</dbReference>
<dbReference type="Proteomes" id="UP000076552">
    <property type="component" value="Unassembled WGS sequence"/>
</dbReference>
<evidence type="ECO:0000256" key="2">
    <source>
        <dbReference type="ARBA" id="ARBA00022670"/>
    </source>
</evidence>
<dbReference type="InterPro" id="IPR034187">
    <property type="entry name" value="Peptidases_S8_5"/>
</dbReference>
<evidence type="ECO:0000259" key="8">
    <source>
        <dbReference type="Pfam" id="PF00082"/>
    </source>
</evidence>
<dbReference type="InterPro" id="IPR036852">
    <property type="entry name" value="Peptidase_S8/S53_dom_sf"/>
</dbReference>
<dbReference type="STRING" id="708197.A0A166MI87"/>
<dbReference type="PRINTS" id="PR00723">
    <property type="entry name" value="SUBTILISIN"/>
</dbReference>
<dbReference type="Pfam" id="PF06280">
    <property type="entry name" value="fn3_5"/>
    <property type="match status" value="1"/>
</dbReference>
<dbReference type="GO" id="GO:0004252">
    <property type="term" value="F:serine-type endopeptidase activity"/>
    <property type="evidence" value="ECO:0007669"/>
    <property type="project" value="InterPro"/>
</dbReference>
<feature type="chain" id="PRO_5007877401" evidence="7">
    <location>
        <begin position="24"/>
        <end position="878"/>
    </location>
</feature>
<reference evidence="10 11" key="1">
    <citation type="submission" date="2015-06" db="EMBL/GenBank/DDBJ databases">
        <title>Survival trade-offs in plant roots during colonization by closely related pathogenic and mutualistic fungi.</title>
        <authorList>
            <person name="Hacquard S."/>
            <person name="Kracher B."/>
            <person name="Hiruma K."/>
            <person name="Weinman A."/>
            <person name="Muench P."/>
            <person name="Garrido Oter R."/>
            <person name="Ver Loren van Themaat E."/>
            <person name="Dallerey J.-F."/>
            <person name="Damm U."/>
            <person name="Henrissat B."/>
            <person name="Lespinet O."/>
            <person name="Thon M."/>
            <person name="Kemen E."/>
            <person name="McHardy A.C."/>
            <person name="Schulze-Lefert P."/>
            <person name="O'Connell R.J."/>
        </authorList>
    </citation>
    <scope>NUCLEOTIDE SEQUENCE [LARGE SCALE GENOMIC DNA]</scope>
    <source>
        <strain evidence="10 11">0861</strain>
    </source>
</reference>
<dbReference type="InterPro" id="IPR000209">
    <property type="entry name" value="Peptidase_S8/S53_dom"/>
</dbReference>
<dbReference type="Gene3D" id="3.40.50.200">
    <property type="entry name" value="Peptidase S8/S53 domain"/>
    <property type="match status" value="2"/>
</dbReference>
<comment type="similarity">
    <text evidence="1 6">Belongs to the peptidase S8 family.</text>
</comment>